<evidence type="ECO:0000313" key="7">
    <source>
        <dbReference type="Proteomes" id="UP000423482"/>
    </source>
</evidence>
<dbReference type="PANTHER" id="PTHR11548">
    <property type="entry name" value="THYMIDYLATE SYNTHASE 1"/>
    <property type="match status" value="1"/>
</dbReference>
<dbReference type="EC" id="2.1.1.45" evidence="2"/>
<feature type="domain" description="Thymidylate synthase/dCMP hydroxymethylase" evidence="5">
    <location>
        <begin position="89"/>
        <end position="212"/>
    </location>
</feature>
<dbReference type="SUPFAM" id="SSF55831">
    <property type="entry name" value="Thymidylate synthase/dCMP hydroxymethylase"/>
    <property type="match status" value="1"/>
</dbReference>
<gene>
    <name evidence="6" type="primary">179</name>
    <name evidence="6" type="ORF">SEA_FORZA_179</name>
</gene>
<keyword evidence="4" id="KW-0808">Transferase</keyword>
<dbReference type="InterPro" id="IPR023451">
    <property type="entry name" value="Thymidate_synth/dCMP_Mease_dom"/>
</dbReference>
<dbReference type="Gene3D" id="3.30.572.10">
    <property type="entry name" value="Thymidylate synthase/dCMP hydroxymethylase domain"/>
    <property type="match status" value="1"/>
</dbReference>
<dbReference type="InterPro" id="IPR045097">
    <property type="entry name" value="Thymidate_synth/dCMP_Mease"/>
</dbReference>
<protein>
    <recommendedName>
        <fullName evidence="2">thymidylate synthase</fullName>
        <ecNumber evidence="2">2.1.1.45</ecNumber>
    </recommendedName>
</protein>
<name>A0A650EYM2_9CAUD</name>
<evidence type="ECO:0000256" key="3">
    <source>
        <dbReference type="ARBA" id="ARBA00022603"/>
    </source>
</evidence>
<evidence type="ECO:0000256" key="4">
    <source>
        <dbReference type="ARBA" id="ARBA00022679"/>
    </source>
</evidence>
<dbReference type="InterPro" id="IPR000398">
    <property type="entry name" value="Thymidylate_synthase"/>
</dbReference>
<dbReference type="Proteomes" id="UP000423482">
    <property type="component" value="Segment"/>
</dbReference>
<dbReference type="GeneID" id="77924544"/>
<dbReference type="RefSeq" id="YP_010649027.1">
    <property type="nucleotide sequence ID" value="NC_070763.1"/>
</dbReference>
<proteinExistence type="inferred from homology"/>
<keyword evidence="3" id="KW-0489">Methyltransferase</keyword>
<dbReference type="GO" id="GO:0004799">
    <property type="term" value="F:thymidylate synthase activity"/>
    <property type="evidence" value="ECO:0007669"/>
    <property type="project" value="UniProtKB-EC"/>
</dbReference>
<dbReference type="Pfam" id="PF00303">
    <property type="entry name" value="Thymidylat_synt"/>
    <property type="match status" value="1"/>
</dbReference>
<dbReference type="GO" id="GO:0032259">
    <property type="term" value="P:methylation"/>
    <property type="evidence" value="ECO:0007669"/>
    <property type="project" value="UniProtKB-KW"/>
</dbReference>
<organism evidence="6 7">
    <name type="scientific">Gordonia phage Forza</name>
    <dbReference type="NCBI Taxonomy" id="2571247"/>
    <lineage>
        <taxon>Viruses</taxon>
        <taxon>Duplodnaviria</taxon>
        <taxon>Heunggongvirae</taxon>
        <taxon>Uroviricota</taxon>
        <taxon>Caudoviricetes</taxon>
        <taxon>Forzavirus</taxon>
        <taxon>Forzavirus forza</taxon>
    </lineage>
</organism>
<evidence type="ECO:0000259" key="5">
    <source>
        <dbReference type="Pfam" id="PF00303"/>
    </source>
</evidence>
<dbReference type="InterPro" id="IPR036926">
    <property type="entry name" value="Thymidate_synth/dCMP_Mease_sf"/>
</dbReference>
<reference evidence="6 7" key="1">
    <citation type="submission" date="2019-04" db="EMBL/GenBank/DDBJ databases">
        <authorList>
            <person name="Pope W.H."/>
            <person name="Garlena R.A."/>
            <person name="Russell D.A."/>
            <person name="Jacobs-Sera D."/>
            <person name="Hatfull G.F."/>
        </authorList>
    </citation>
    <scope>NUCLEOTIDE SEQUENCE [LARGE SCALE GENOMIC DNA]</scope>
</reference>
<evidence type="ECO:0000313" key="6">
    <source>
        <dbReference type="EMBL" id="QGT55140.1"/>
    </source>
</evidence>
<evidence type="ECO:0000256" key="2">
    <source>
        <dbReference type="ARBA" id="ARBA00011947"/>
    </source>
</evidence>
<dbReference type="EMBL" id="MK814760">
    <property type="protein sequence ID" value="QGT55140.1"/>
    <property type="molecule type" value="Genomic_DNA"/>
</dbReference>
<keyword evidence="7" id="KW-1185">Reference proteome</keyword>
<dbReference type="KEGG" id="vg:77924544"/>
<comment type="similarity">
    <text evidence="1">Belongs to the thymidylate synthase family.</text>
</comment>
<dbReference type="PRINTS" id="PR00108">
    <property type="entry name" value="THYMDSNTHASE"/>
</dbReference>
<evidence type="ECO:0000256" key="1">
    <source>
        <dbReference type="ARBA" id="ARBA00009972"/>
    </source>
</evidence>
<sequence length="282" mass="32138">MITIYSSPFEGYPMILENLLEFGKPVSSRAGGTLEIENFVCTFLTTTNAIPPRRPGFSPLLGLMEGAQLIGEFSRPRLMDKTWPKVAEYTDHWGDYGARAERGEQVQNVIKTLTESPDSRRAMIVLWDPVRDNDPGHQDYPCTIAINFRIRDHKLNMTVTMRSNDIWRGASSDFIQFSLLHLTVAAALNIEPGTYTHQAHSMHLYDTDRDVAQAWWTEVQENGKKDYGISLSPLAENGWTYNEIKSEAAYSLSSADYTRSTMGRKIQDLLMDRRRKMEGFDE</sequence>
<dbReference type="GO" id="GO:0006231">
    <property type="term" value="P:dTMP biosynthetic process"/>
    <property type="evidence" value="ECO:0007669"/>
    <property type="project" value="InterPro"/>
</dbReference>
<accession>A0A650EYM2</accession>
<dbReference type="PANTHER" id="PTHR11548:SF1">
    <property type="entry name" value="THYMIDYLATE SYNTHASE 1"/>
    <property type="match status" value="1"/>
</dbReference>